<evidence type="ECO:0000256" key="2">
    <source>
        <dbReference type="ARBA" id="ARBA00010718"/>
    </source>
</evidence>
<keyword evidence="5 8" id="KW-0862">Zinc</keyword>
<keyword evidence="8" id="KW-0732">Signal</keyword>
<comment type="function">
    <text evidence="1 8">Reversible hydration of carbon dioxide.</text>
</comment>
<dbReference type="Gene3D" id="3.10.200.10">
    <property type="entry name" value="Alpha carbonic anhydrase"/>
    <property type="match status" value="1"/>
</dbReference>
<evidence type="ECO:0000313" key="11">
    <source>
        <dbReference type="EMBL" id="CAF0908592.1"/>
    </source>
</evidence>
<evidence type="ECO:0000256" key="7">
    <source>
        <dbReference type="ARBA" id="ARBA00048348"/>
    </source>
</evidence>
<evidence type="ECO:0000256" key="1">
    <source>
        <dbReference type="ARBA" id="ARBA00002904"/>
    </source>
</evidence>
<comment type="catalytic activity">
    <reaction evidence="7 8">
        <text>hydrogencarbonate + H(+) = CO2 + H2O</text>
        <dbReference type="Rhea" id="RHEA:10748"/>
        <dbReference type="ChEBI" id="CHEBI:15377"/>
        <dbReference type="ChEBI" id="CHEBI:15378"/>
        <dbReference type="ChEBI" id="CHEBI:16526"/>
        <dbReference type="ChEBI" id="CHEBI:17544"/>
        <dbReference type="EC" id="4.2.1.1"/>
    </reaction>
</comment>
<evidence type="ECO:0000256" key="3">
    <source>
        <dbReference type="ARBA" id="ARBA00012925"/>
    </source>
</evidence>
<dbReference type="Pfam" id="PF00194">
    <property type="entry name" value="Carb_anhydrase"/>
    <property type="match status" value="1"/>
</dbReference>
<dbReference type="PROSITE" id="PS51144">
    <property type="entry name" value="ALPHA_CA_2"/>
    <property type="match status" value="1"/>
</dbReference>
<evidence type="ECO:0000256" key="8">
    <source>
        <dbReference type="RuleBase" id="RU367011"/>
    </source>
</evidence>
<dbReference type="EMBL" id="CAJOBC010001634">
    <property type="protein sequence ID" value="CAF3690064.1"/>
    <property type="molecule type" value="Genomic_DNA"/>
</dbReference>
<dbReference type="Proteomes" id="UP000663829">
    <property type="component" value="Unassembled WGS sequence"/>
</dbReference>
<name>A0A814A6B9_9BILA</name>
<evidence type="ECO:0000256" key="6">
    <source>
        <dbReference type="ARBA" id="ARBA00023239"/>
    </source>
</evidence>
<feature type="chain" id="PRO_5035953018" description="Carbonic anhydrase" evidence="8">
    <location>
        <begin position="22"/>
        <end position="300"/>
    </location>
</feature>
<protein>
    <recommendedName>
        <fullName evidence="3 8">Carbonic anhydrase</fullName>
        <ecNumber evidence="3 8">4.2.1.1</ecNumber>
    </recommendedName>
</protein>
<dbReference type="PANTHER" id="PTHR18952:SF265">
    <property type="entry name" value="CARBONIC ANHYDRASE"/>
    <property type="match status" value="1"/>
</dbReference>
<dbReference type="InterPro" id="IPR036398">
    <property type="entry name" value="CA_dom_sf"/>
</dbReference>
<evidence type="ECO:0000313" key="14">
    <source>
        <dbReference type="Proteomes" id="UP000663829"/>
    </source>
</evidence>
<reference evidence="11" key="1">
    <citation type="submission" date="2021-02" db="EMBL/GenBank/DDBJ databases">
        <authorList>
            <person name="Nowell W R."/>
        </authorList>
    </citation>
    <scope>NUCLEOTIDE SEQUENCE</scope>
</reference>
<dbReference type="Proteomes" id="UP000682733">
    <property type="component" value="Unassembled WGS sequence"/>
</dbReference>
<evidence type="ECO:0000313" key="13">
    <source>
        <dbReference type="EMBL" id="CAF3690064.1"/>
    </source>
</evidence>
<dbReference type="GO" id="GO:0008270">
    <property type="term" value="F:zinc ion binding"/>
    <property type="evidence" value="ECO:0007669"/>
    <property type="project" value="UniProtKB-UniRule"/>
</dbReference>
<dbReference type="InterPro" id="IPR001148">
    <property type="entry name" value="CA_dom"/>
</dbReference>
<dbReference type="EMBL" id="CAJNOK010001425">
    <property type="protein sequence ID" value="CAF0811380.1"/>
    <property type="molecule type" value="Genomic_DNA"/>
</dbReference>
<dbReference type="PROSITE" id="PS00162">
    <property type="entry name" value="ALPHA_CA_1"/>
    <property type="match status" value="1"/>
</dbReference>
<comment type="caution">
    <text evidence="11">The sequence shown here is derived from an EMBL/GenBank/DDBJ whole genome shotgun (WGS) entry which is preliminary data.</text>
</comment>
<keyword evidence="6 8" id="KW-0456">Lyase</keyword>
<dbReference type="SMART" id="SM01057">
    <property type="entry name" value="Carb_anhydrase"/>
    <property type="match status" value="1"/>
</dbReference>
<comment type="similarity">
    <text evidence="2 8">Belongs to the alpha-carbonic anhydrase family.</text>
</comment>
<dbReference type="EC" id="4.2.1.1" evidence="3 8"/>
<dbReference type="Proteomes" id="UP000677228">
    <property type="component" value="Unassembled WGS sequence"/>
</dbReference>
<dbReference type="InterPro" id="IPR023561">
    <property type="entry name" value="Carbonic_anhydrase_a-class"/>
</dbReference>
<keyword evidence="14" id="KW-1185">Reference proteome</keyword>
<organism evidence="11 14">
    <name type="scientific">Didymodactylos carnosus</name>
    <dbReference type="NCBI Taxonomy" id="1234261"/>
    <lineage>
        <taxon>Eukaryota</taxon>
        <taxon>Metazoa</taxon>
        <taxon>Spiralia</taxon>
        <taxon>Gnathifera</taxon>
        <taxon>Rotifera</taxon>
        <taxon>Eurotatoria</taxon>
        <taxon>Bdelloidea</taxon>
        <taxon>Philodinida</taxon>
        <taxon>Philodinidae</taxon>
        <taxon>Didymodactylos</taxon>
    </lineage>
</organism>
<keyword evidence="4 8" id="KW-0479">Metal-binding</keyword>
<evidence type="ECO:0000313" key="10">
    <source>
        <dbReference type="EMBL" id="CAF0811380.1"/>
    </source>
</evidence>
<feature type="signal peptide" evidence="8">
    <location>
        <begin position="1"/>
        <end position="21"/>
    </location>
</feature>
<dbReference type="Proteomes" id="UP000681722">
    <property type="component" value="Unassembled WGS sequence"/>
</dbReference>
<dbReference type="InterPro" id="IPR018338">
    <property type="entry name" value="Carbonic_anhydrase_a-class_CS"/>
</dbReference>
<dbReference type="GO" id="GO:0005886">
    <property type="term" value="C:plasma membrane"/>
    <property type="evidence" value="ECO:0007669"/>
    <property type="project" value="TreeGrafter"/>
</dbReference>
<evidence type="ECO:0000259" key="9">
    <source>
        <dbReference type="PROSITE" id="PS51144"/>
    </source>
</evidence>
<dbReference type="EMBL" id="CAJNOQ010001634">
    <property type="protein sequence ID" value="CAF0908592.1"/>
    <property type="molecule type" value="Genomic_DNA"/>
</dbReference>
<dbReference type="OrthoDB" id="429145at2759"/>
<gene>
    <name evidence="11" type="ORF">GPM918_LOCUS9023</name>
    <name evidence="10" type="ORF">OVA965_LOCUS5165</name>
    <name evidence="13" type="ORF">SRO942_LOCUS9024</name>
    <name evidence="12" type="ORF">TMI583_LOCUS5163</name>
</gene>
<dbReference type="EMBL" id="CAJOBA010001425">
    <property type="protein sequence ID" value="CAF3595221.1"/>
    <property type="molecule type" value="Genomic_DNA"/>
</dbReference>
<dbReference type="CDD" id="cd00326">
    <property type="entry name" value="alpha_CA"/>
    <property type="match status" value="1"/>
</dbReference>
<evidence type="ECO:0000256" key="4">
    <source>
        <dbReference type="ARBA" id="ARBA00022723"/>
    </source>
</evidence>
<sequence length="300" mass="34992">MKQHSSHGIFTSLIVIKIVCTQEWNYHELAEDMWPYIYVSCGSTQQSPIDIQTSNTKYSKFETFKFSADYDTLINFTLQNNHYSIRTFDSIQEKLLTLEGGGLPGTFTFRQFHIHWGENIHQGSEHQVNGKKFSGEIHFVYLNFATNQTAVLSFLIEVINNQTLENEIDYNTTSLWHSYIEKALLLNGGNITYFMGNLSEFIPVHNLSKFYRYYNGSLTVPPCSGNVIWTIFNNTIKFLEDDITALHKIITDYNFREIQPLNGRIVSASFRDDQFDTGQILRIKQWILFIYIIIIYFPNY</sequence>
<feature type="domain" description="Alpha-carbonic anhydrase" evidence="9">
    <location>
        <begin position="22"/>
        <end position="270"/>
    </location>
</feature>
<dbReference type="PANTHER" id="PTHR18952">
    <property type="entry name" value="CARBONIC ANHYDRASE"/>
    <property type="match status" value="1"/>
</dbReference>
<evidence type="ECO:0000313" key="12">
    <source>
        <dbReference type="EMBL" id="CAF3595221.1"/>
    </source>
</evidence>
<proteinExistence type="inferred from homology"/>
<accession>A0A814A6B9</accession>
<dbReference type="AlphaFoldDB" id="A0A814A6B9"/>
<dbReference type="GO" id="GO:0004089">
    <property type="term" value="F:carbonate dehydratase activity"/>
    <property type="evidence" value="ECO:0007669"/>
    <property type="project" value="UniProtKB-UniRule"/>
</dbReference>
<comment type="cofactor">
    <cofactor evidence="8">
        <name>Zn(2+)</name>
        <dbReference type="ChEBI" id="CHEBI:29105"/>
    </cofactor>
</comment>
<dbReference type="SUPFAM" id="SSF51069">
    <property type="entry name" value="Carbonic anhydrase"/>
    <property type="match status" value="1"/>
</dbReference>
<evidence type="ECO:0000256" key="5">
    <source>
        <dbReference type="ARBA" id="ARBA00022833"/>
    </source>
</evidence>